<evidence type="ECO:0000313" key="2">
    <source>
        <dbReference type="Proteomes" id="UP000070533"/>
    </source>
</evidence>
<accession>A0A133PT09</accession>
<gene>
    <name evidence="1" type="ORF">HMPREF3226_02847</name>
</gene>
<keyword evidence="2" id="KW-1185">Reference proteome</keyword>
<comment type="caution">
    <text evidence="1">The sequence shown here is derived from an EMBL/GenBank/DDBJ whole genome shotgun (WGS) entry which is preliminary data.</text>
</comment>
<organism evidence="1 2">
    <name type="scientific">Prevotella corporis</name>
    <dbReference type="NCBI Taxonomy" id="28128"/>
    <lineage>
        <taxon>Bacteria</taxon>
        <taxon>Pseudomonadati</taxon>
        <taxon>Bacteroidota</taxon>
        <taxon>Bacteroidia</taxon>
        <taxon>Bacteroidales</taxon>
        <taxon>Prevotellaceae</taxon>
        <taxon>Prevotella</taxon>
    </lineage>
</organism>
<reference evidence="2" key="1">
    <citation type="submission" date="2016-01" db="EMBL/GenBank/DDBJ databases">
        <authorList>
            <person name="Mitreva M."/>
            <person name="Pepin K.H."/>
            <person name="Mihindukulasuriya K.A."/>
            <person name="Fulton R."/>
            <person name="Fronick C."/>
            <person name="O'Laughlin M."/>
            <person name="Miner T."/>
            <person name="Herter B."/>
            <person name="Rosa B.A."/>
            <person name="Cordes M."/>
            <person name="Tomlinson C."/>
            <person name="Wollam A."/>
            <person name="Palsikar V.B."/>
            <person name="Mardis E.R."/>
            <person name="Wilson R.K."/>
        </authorList>
    </citation>
    <scope>NUCLEOTIDE SEQUENCE [LARGE SCALE GENOMIC DNA]</scope>
    <source>
        <strain evidence="2">MJR7716</strain>
    </source>
</reference>
<dbReference type="EMBL" id="LRQG01000263">
    <property type="protein sequence ID" value="KXA31996.1"/>
    <property type="molecule type" value="Genomic_DNA"/>
</dbReference>
<dbReference type="STRING" id="28128.HMPREF3226_02847"/>
<sequence>MRALIRNASRSSFVFNLNWSLEPEQLVCHSLTLVAACGERVRMERRQDLCHTTPPLSVPTVSHLKTIVRR</sequence>
<evidence type="ECO:0000313" key="1">
    <source>
        <dbReference type="EMBL" id="KXA31996.1"/>
    </source>
</evidence>
<protein>
    <submittedName>
        <fullName evidence="1">Uncharacterized protein</fullName>
    </submittedName>
</protein>
<dbReference type="Proteomes" id="UP000070533">
    <property type="component" value="Unassembled WGS sequence"/>
</dbReference>
<name>A0A133PT09_9BACT</name>
<dbReference type="AlphaFoldDB" id="A0A133PT09"/>
<dbReference type="PATRIC" id="fig|28128.5.peg.2932"/>
<proteinExistence type="predicted"/>